<dbReference type="Gene3D" id="1.10.10.60">
    <property type="entry name" value="Homeodomain-like"/>
    <property type="match status" value="1"/>
</dbReference>
<dbReference type="PANTHER" id="PTHR32071:SF74">
    <property type="entry name" value="TRANSCRIPTIONAL ACTIVATOR ROCR"/>
    <property type="match status" value="1"/>
</dbReference>
<dbReference type="Gene3D" id="3.30.450.20">
    <property type="entry name" value="PAS domain"/>
    <property type="match status" value="1"/>
</dbReference>
<gene>
    <name evidence="7" type="ORF">AN964_06605</name>
</gene>
<dbReference type="InterPro" id="IPR027417">
    <property type="entry name" value="P-loop_NTPase"/>
</dbReference>
<dbReference type="InterPro" id="IPR000014">
    <property type="entry name" value="PAS"/>
</dbReference>
<evidence type="ECO:0000256" key="2">
    <source>
        <dbReference type="ARBA" id="ARBA00022840"/>
    </source>
</evidence>
<comment type="caution">
    <text evidence="7">The sequence shown here is derived from an EMBL/GenBank/DDBJ whole genome shotgun (WGS) entry which is preliminary data.</text>
</comment>
<dbReference type="Gene3D" id="3.40.50.300">
    <property type="entry name" value="P-loop containing nucleotide triphosphate hydrolases"/>
    <property type="match status" value="1"/>
</dbReference>
<dbReference type="InterPro" id="IPR002078">
    <property type="entry name" value="Sigma_54_int"/>
</dbReference>
<evidence type="ECO:0008006" key="9">
    <source>
        <dbReference type="Google" id="ProtNLM"/>
    </source>
</evidence>
<dbReference type="SUPFAM" id="SSF55785">
    <property type="entry name" value="PYP-like sensor domain (PAS domain)"/>
    <property type="match status" value="1"/>
</dbReference>
<keyword evidence="2" id="KW-0067">ATP-binding</keyword>
<dbReference type="InterPro" id="IPR035965">
    <property type="entry name" value="PAS-like_dom_sf"/>
</dbReference>
<dbReference type="Pfam" id="PF25601">
    <property type="entry name" value="AAA_lid_14"/>
    <property type="match status" value="1"/>
</dbReference>
<evidence type="ECO:0000259" key="5">
    <source>
        <dbReference type="PROSITE" id="PS50045"/>
    </source>
</evidence>
<dbReference type="PATRIC" id="fig|157838.3.peg.1478"/>
<feature type="domain" description="PAS" evidence="6">
    <location>
        <begin position="6"/>
        <end position="63"/>
    </location>
</feature>
<dbReference type="PROSITE" id="PS50045">
    <property type="entry name" value="SIGMA54_INTERACT_4"/>
    <property type="match status" value="1"/>
</dbReference>
<dbReference type="SUPFAM" id="SSF46689">
    <property type="entry name" value="Homeodomain-like"/>
    <property type="match status" value="1"/>
</dbReference>
<evidence type="ECO:0000256" key="1">
    <source>
        <dbReference type="ARBA" id="ARBA00022741"/>
    </source>
</evidence>
<sequence>MDNETLLTIYKNVIDYLDVGVHAIDQDGKTVIYNNKMMEIEGMDIEDVLDKNILDVFQFFQGEGSILLQILKSGEPIFNNKQTYFNNKGMEINTVHSTYPIKKDNVTIGAVEIVRDVTKLERILGSKLLKNEFGAYTFDQLEFNKWFPKEVIQIAKLASSMSSPLFIIGEHGTYKNIISQSIHYHSSVQGKFYSQNCTELTGAFIEKLLFGEKELAGILEMADGGTLLLEEIHLLPLDIQSTLLSSLKNQRVRRLGEKEERSFHVRIIGSISDDPIKTIAEGKLLKDLYYFLSQSSIVIPPLRDRKNDIPELVNSFIKKYNDRFQMNVNTISKKVLNEFIEFDWPGNIKELEHVIESTMKLMKDEEMIEIHHLPTNFTHKTAEENEFLFQKDREIKPLEEYLQEAETYYIQKALQFHDYNITKTASALHMSRQNLQYRLRKHGIVKK</sequence>
<dbReference type="GO" id="GO:0005524">
    <property type="term" value="F:ATP binding"/>
    <property type="evidence" value="ECO:0007669"/>
    <property type="project" value="UniProtKB-KW"/>
</dbReference>
<keyword evidence="3" id="KW-0805">Transcription regulation</keyword>
<keyword evidence="1" id="KW-0547">Nucleotide-binding</keyword>
<dbReference type="OrthoDB" id="9771372at2"/>
<keyword evidence="4" id="KW-0804">Transcription</keyword>
<dbReference type="Pfam" id="PF00158">
    <property type="entry name" value="Sigma54_activat"/>
    <property type="match status" value="1"/>
</dbReference>
<dbReference type="GO" id="GO:0043565">
    <property type="term" value="F:sequence-specific DNA binding"/>
    <property type="evidence" value="ECO:0007669"/>
    <property type="project" value="InterPro"/>
</dbReference>
<feature type="domain" description="Sigma-54 factor interaction" evidence="5">
    <location>
        <begin position="149"/>
        <end position="360"/>
    </location>
</feature>
<evidence type="ECO:0000259" key="6">
    <source>
        <dbReference type="PROSITE" id="PS50112"/>
    </source>
</evidence>
<dbReference type="Proteomes" id="UP000051888">
    <property type="component" value="Unassembled WGS sequence"/>
</dbReference>
<dbReference type="STRING" id="157838.AN964_06605"/>
<dbReference type="InterPro" id="IPR025943">
    <property type="entry name" value="Sigma_54_int_dom_ATP-bd_2"/>
</dbReference>
<dbReference type="PROSITE" id="PS00676">
    <property type="entry name" value="SIGMA54_INTERACT_2"/>
    <property type="match status" value="1"/>
</dbReference>
<dbReference type="NCBIfam" id="TIGR00229">
    <property type="entry name" value="sensory_box"/>
    <property type="match status" value="1"/>
</dbReference>
<evidence type="ECO:0000313" key="8">
    <source>
        <dbReference type="Proteomes" id="UP000051888"/>
    </source>
</evidence>
<dbReference type="InterPro" id="IPR009057">
    <property type="entry name" value="Homeodomain-like_sf"/>
</dbReference>
<accession>A0A0Q3WWK2</accession>
<dbReference type="PROSITE" id="PS50112">
    <property type="entry name" value="PAS"/>
    <property type="match status" value="1"/>
</dbReference>
<dbReference type="PANTHER" id="PTHR32071">
    <property type="entry name" value="TRANSCRIPTIONAL REGULATORY PROTEIN"/>
    <property type="match status" value="1"/>
</dbReference>
<proteinExistence type="predicted"/>
<organism evidence="7 8">
    <name type="scientific">Heyndrickxia shackletonii</name>
    <dbReference type="NCBI Taxonomy" id="157838"/>
    <lineage>
        <taxon>Bacteria</taxon>
        <taxon>Bacillati</taxon>
        <taxon>Bacillota</taxon>
        <taxon>Bacilli</taxon>
        <taxon>Bacillales</taxon>
        <taxon>Bacillaceae</taxon>
        <taxon>Heyndrickxia</taxon>
    </lineage>
</organism>
<evidence type="ECO:0000256" key="4">
    <source>
        <dbReference type="ARBA" id="ARBA00023163"/>
    </source>
</evidence>
<evidence type="ECO:0000313" key="7">
    <source>
        <dbReference type="EMBL" id="KQL53210.1"/>
    </source>
</evidence>
<dbReference type="AlphaFoldDB" id="A0A0Q3WWK2"/>
<dbReference type="InterPro" id="IPR058031">
    <property type="entry name" value="AAA_lid_NorR"/>
</dbReference>
<dbReference type="Pfam" id="PF02954">
    <property type="entry name" value="HTH_8"/>
    <property type="match status" value="1"/>
</dbReference>
<evidence type="ECO:0000256" key="3">
    <source>
        <dbReference type="ARBA" id="ARBA00023015"/>
    </source>
</evidence>
<keyword evidence="8" id="KW-1185">Reference proteome</keyword>
<dbReference type="EMBL" id="LJJC01000004">
    <property type="protein sequence ID" value="KQL53210.1"/>
    <property type="molecule type" value="Genomic_DNA"/>
</dbReference>
<dbReference type="GO" id="GO:0006355">
    <property type="term" value="P:regulation of DNA-templated transcription"/>
    <property type="evidence" value="ECO:0007669"/>
    <property type="project" value="InterPro"/>
</dbReference>
<name>A0A0Q3WWK2_9BACI</name>
<reference evidence="7 8" key="1">
    <citation type="submission" date="2015-09" db="EMBL/GenBank/DDBJ databases">
        <title>Genome sequencing project for genomic taxonomy and phylogenomics of Bacillus-like bacteria.</title>
        <authorList>
            <person name="Liu B."/>
            <person name="Wang J."/>
            <person name="Zhu Y."/>
            <person name="Liu G."/>
            <person name="Chen Q."/>
            <person name="Chen Z."/>
            <person name="Lan J."/>
            <person name="Che J."/>
            <person name="Ge C."/>
            <person name="Shi H."/>
            <person name="Pan Z."/>
            <person name="Liu X."/>
        </authorList>
    </citation>
    <scope>NUCLEOTIDE SEQUENCE [LARGE SCALE GENOMIC DNA]</scope>
    <source>
        <strain evidence="7 8">LMG 18435</strain>
    </source>
</reference>
<dbReference type="InterPro" id="IPR002197">
    <property type="entry name" value="HTH_Fis"/>
</dbReference>
<dbReference type="Gene3D" id="1.10.8.60">
    <property type="match status" value="1"/>
</dbReference>
<dbReference type="SUPFAM" id="SSF52540">
    <property type="entry name" value="P-loop containing nucleoside triphosphate hydrolases"/>
    <property type="match status" value="1"/>
</dbReference>
<dbReference type="RefSeq" id="WP_055738940.1">
    <property type="nucleotide sequence ID" value="NZ_JAAIWL010000021.1"/>
</dbReference>
<protein>
    <recommendedName>
        <fullName evidence="9">Arginine utilization regulatory protein</fullName>
    </recommendedName>
</protein>
<dbReference type="Pfam" id="PF13426">
    <property type="entry name" value="PAS_9"/>
    <property type="match status" value="1"/>
</dbReference>